<reference evidence="2 3" key="1">
    <citation type="journal article" date="2019" name="Int. J. Syst. Evol. Microbiol.">
        <title>The Global Catalogue of Microorganisms (GCM) 10K type strain sequencing project: providing services to taxonomists for standard genome sequencing and annotation.</title>
        <authorList>
            <consortium name="The Broad Institute Genomics Platform"/>
            <consortium name="The Broad Institute Genome Sequencing Center for Infectious Disease"/>
            <person name="Wu L."/>
            <person name="Ma J."/>
        </authorList>
    </citation>
    <scope>NUCLEOTIDE SEQUENCE [LARGE SCALE GENOMIC DNA]</scope>
    <source>
        <strain evidence="2 3">JCM 14924</strain>
    </source>
</reference>
<proteinExistence type="predicted"/>
<evidence type="ECO:0000313" key="3">
    <source>
        <dbReference type="Proteomes" id="UP001501391"/>
    </source>
</evidence>
<sequence length="69" mass="7839">MPRRRQRHPQPGHPQRAQPPQRERQPDRRGLTGQPLHPVHRVLAHDGEYGVIRRDKSGQKGISPSGKAS</sequence>
<feature type="compositionally biased region" description="Basic residues" evidence="1">
    <location>
        <begin position="1"/>
        <end position="10"/>
    </location>
</feature>
<comment type="caution">
    <text evidence="2">The sequence shown here is derived from an EMBL/GenBank/DDBJ whole genome shotgun (WGS) entry which is preliminary data.</text>
</comment>
<name>A0ABN3C5L4_9ACTN</name>
<feature type="compositionally biased region" description="Basic and acidic residues" evidence="1">
    <location>
        <begin position="43"/>
        <end position="58"/>
    </location>
</feature>
<dbReference type="Proteomes" id="UP001501391">
    <property type="component" value="Unassembled WGS sequence"/>
</dbReference>
<organism evidence="2 3">
    <name type="scientific">Streptomyces bangladeshensis</name>
    <dbReference type="NCBI Taxonomy" id="295352"/>
    <lineage>
        <taxon>Bacteria</taxon>
        <taxon>Bacillati</taxon>
        <taxon>Actinomycetota</taxon>
        <taxon>Actinomycetes</taxon>
        <taxon>Kitasatosporales</taxon>
        <taxon>Streptomycetaceae</taxon>
        <taxon>Streptomyces</taxon>
    </lineage>
</organism>
<gene>
    <name evidence="2" type="ORF">GCM10009787_72350</name>
</gene>
<keyword evidence="3" id="KW-1185">Reference proteome</keyword>
<protein>
    <submittedName>
        <fullName evidence="2">Uncharacterized protein</fullName>
    </submittedName>
</protein>
<dbReference type="EMBL" id="BAAAOQ010000034">
    <property type="protein sequence ID" value="GAA2204591.1"/>
    <property type="molecule type" value="Genomic_DNA"/>
</dbReference>
<accession>A0ABN3C5L4</accession>
<feature type="compositionally biased region" description="Polar residues" evidence="1">
    <location>
        <begin position="60"/>
        <end position="69"/>
    </location>
</feature>
<evidence type="ECO:0000313" key="2">
    <source>
        <dbReference type="EMBL" id="GAA2204591.1"/>
    </source>
</evidence>
<evidence type="ECO:0000256" key="1">
    <source>
        <dbReference type="SAM" id="MobiDB-lite"/>
    </source>
</evidence>
<feature type="compositionally biased region" description="Basic and acidic residues" evidence="1">
    <location>
        <begin position="21"/>
        <end position="30"/>
    </location>
</feature>
<feature type="region of interest" description="Disordered" evidence="1">
    <location>
        <begin position="1"/>
        <end position="69"/>
    </location>
</feature>